<dbReference type="AlphaFoldDB" id="A0A382RXD2"/>
<feature type="non-terminal residue" evidence="1">
    <location>
        <position position="33"/>
    </location>
</feature>
<accession>A0A382RXD2</accession>
<evidence type="ECO:0000313" key="1">
    <source>
        <dbReference type="EMBL" id="SVD01578.1"/>
    </source>
</evidence>
<organism evidence="1">
    <name type="scientific">marine metagenome</name>
    <dbReference type="NCBI Taxonomy" id="408172"/>
    <lineage>
        <taxon>unclassified sequences</taxon>
        <taxon>metagenomes</taxon>
        <taxon>ecological metagenomes</taxon>
    </lineage>
</organism>
<reference evidence="1" key="1">
    <citation type="submission" date="2018-05" db="EMBL/GenBank/DDBJ databases">
        <authorList>
            <person name="Lanie J.A."/>
            <person name="Ng W.-L."/>
            <person name="Kazmierczak K.M."/>
            <person name="Andrzejewski T.M."/>
            <person name="Davidsen T.M."/>
            <person name="Wayne K.J."/>
            <person name="Tettelin H."/>
            <person name="Glass J.I."/>
            <person name="Rusch D."/>
            <person name="Podicherti R."/>
            <person name="Tsui H.-C.T."/>
            <person name="Winkler M.E."/>
        </authorList>
    </citation>
    <scope>NUCLEOTIDE SEQUENCE</scope>
</reference>
<sequence length="33" mass="3650">MKSAEQCLGSFTVTVPSVEKRAVILSRQLRSDL</sequence>
<name>A0A382RXD2_9ZZZZ</name>
<protein>
    <submittedName>
        <fullName evidence="1">Uncharacterized protein</fullName>
    </submittedName>
</protein>
<dbReference type="EMBL" id="UINC01124436">
    <property type="protein sequence ID" value="SVD01578.1"/>
    <property type="molecule type" value="Genomic_DNA"/>
</dbReference>
<gene>
    <name evidence="1" type="ORF">METZ01_LOCUS354432</name>
</gene>
<proteinExistence type="predicted"/>